<evidence type="ECO:0000313" key="2">
    <source>
        <dbReference type="Proteomes" id="UP001319921"/>
    </source>
</evidence>
<proteinExistence type="predicted"/>
<dbReference type="Proteomes" id="UP001319921">
    <property type="component" value="Chromosome"/>
</dbReference>
<gene>
    <name evidence="1" type="ORF">SACC_25940</name>
</gene>
<name>A0AAQ4CUU6_9CREN</name>
<sequence>MMDSNRITLIRLLEERPRYRKNKIGDNALKRLAKLSEENIILLEELGCLKFEGEVIYYKTGCLGNYIQE</sequence>
<protein>
    <submittedName>
        <fullName evidence="1">Uncharacterized protein</fullName>
    </submittedName>
</protein>
<keyword evidence="2" id="KW-1185">Reference proteome</keyword>
<organism evidence="1 2">
    <name type="scientific">Saccharolobus caldissimus</name>
    <dbReference type="NCBI Taxonomy" id="1702097"/>
    <lineage>
        <taxon>Archaea</taxon>
        <taxon>Thermoproteota</taxon>
        <taxon>Thermoprotei</taxon>
        <taxon>Sulfolobales</taxon>
        <taxon>Sulfolobaceae</taxon>
        <taxon>Saccharolobus</taxon>
    </lineage>
</organism>
<reference evidence="1 2" key="1">
    <citation type="journal article" date="2022" name="Microbiol. Resour. Announc.">
        <title>Complete Genome Sequence of the Hyperthermophilic and Acidophilic Archaeon Saccharolobus caldissimus Strain HS-3T.</title>
        <authorList>
            <person name="Sakai H.D."/>
            <person name="Kurosawa N."/>
        </authorList>
    </citation>
    <scope>NUCLEOTIDE SEQUENCE [LARGE SCALE GENOMIC DNA]</scope>
    <source>
        <strain evidence="1 2">JCM32116</strain>
    </source>
</reference>
<accession>A0AAQ4CUU6</accession>
<dbReference type="KEGG" id="scas:SACC_25940"/>
<dbReference type="EMBL" id="AP025226">
    <property type="protein sequence ID" value="BDB99577.1"/>
    <property type="molecule type" value="Genomic_DNA"/>
</dbReference>
<evidence type="ECO:0000313" key="1">
    <source>
        <dbReference type="EMBL" id="BDB99577.1"/>
    </source>
</evidence>
<dbReference type="AlphaFoldDB" id="A0AAQ4CUU6"/>